<dbReference type="GO" id="GO:0003824">
    <property type="term" value="F:catalytic activity"/>
    <property type="evidence" value="ECO:0007669"/>
    <property type="project" value="InterPro"/>
</dbReference>
<dbReference type="AlphaFoldDB" id="A0A0N7LST4"/>
<dbReference type="SUPFAM" id="SSF56219">
    <property type="entry name" value="DNase I-like"/>
    <property type="match status" value="1"/>
</dbReference>
<dbReference type="eggNOG" id="COG3568">
    <property type="taxonomic scope" value="Bacteria"/>
</dbReference>
<feature type="domain" description="Endonuclease/exonuclease/phosphatase" evidence="1">
    <location>
        <begin position="8"/>
        <end position="288"/>
    </location>
</feature>
<protein>
    <recommendedName>
        <fullName evidence="1">Endonuclease/exonuclease/phosphatase domain-containing protein</fullName>
    </recommendedName>
</protein>
<sequence length="310" mass="32790">MLRALTDRPDDQSTAAIAVLAAATADILVLSGIDHDYGLHGVHALQNRLTEAGQTYPHIAAISPMSGKASGVDIDGDGRLNEPEDALGYGWFSGENGLAILSKLPLGAIEDLGRVLWADVPGSAARDVLSVTAANVVPLASTAHWRVPVMAQSGTFDLLAMAATPPVFDGPEDRNGLRNRDQLLFWANALSDGAFTAPILAGRFNLDPMDGEGHRTALRALLSHPRLQDPAPISPGGAVFESDIPNTGPPAQDTAAWQKPPGPLRVDYILPSRDWTLIDSGVLWPAPDDPFAETVAQAGADRLVWVTVTR</sequence>
<accession>A0A0N7LST4</accession>
<dbReference type="InterPro" id="IPR005135">
    <property type="entry name" value="Endo/exonuclease/phosphatase"/>
</dbReference>
<dbReference type="RefSeq" id="WP_199484371.1">
    <property type="nucleotide sequence ID" value="NZ_CYRX01000005.1"/>
</dbReference>
<gene>
    <name evidence="2" type="ORF">THS5294_00064</name>
</gene>
<reference evidence="2 3" key="1">
    <citation type="submission" date="2015-09" db="EMBL/GenBank/DDBJ databases">
        <authorList>
            <consortium name="Swine Surveillance"/>
        </authorList>
    </citation>
    <scope>NUCLEOTIDE SEQUENCE [LARGE SCALE GENOMIC DNA]</scope>
    <source>
        <strain evidence="2 3">CECT 5294</strain>
    </source>
</reference>
<evidence type="ECO:0000313" key="3">
    <source>
        <dbReference type="Proteomes" id="UP000051298"/>
    </source>
</evidence>
<evidence type="ECO:0000313" key="2">
    <source>
        <dbReference type="EMBL" id="CUH58786.1"/>
    </source>
</evidence>
<proteinExistence type="predicted"/>
<dbReference type="Proteomes" id="UP000051298">
    <property type="component" value="Unassembled WGS sequence"/>
</dbReference>
<dbReference type="Pfam" id="PF03372">
    <property type="entry name" value="Exo_endo_phos"/>
    <property type="match status" value="1"/>
</dbReference>
<dbReference type="Gene3D" id="3.60.10.10">
    <property type="entry name" value="Endonuclease/exonuclease/phosphatase"/>
    <property type="match status" value="1"/>
</dbReference>
<evidence type="ECO:0000259" key="1">
    <source>
        <dbReference type="Pfam" id="PF03372"/>
    </source>
</evidence>
<dbReference type="STRING" id="266809.PM03_06565"/>
<organism evidence="2 3">
    <name type="scientific">Thalassobacter stenotrophicus</name>
    <dbReference type="NCBI Taxonomy" id="266809"/>
    <lineage>
        <taxon>Bacteria</taxon>
        <taxon>Pseudomonadati</taxon>
        <taxon>Pseudomonadota</taxon>
        <taxon>Alphaproteobacteria</taxon>
        <taxon>Rhodobacterales</taxon>
        <taxon>Roseobacteraceae</taxon>
        <taxon>Thalassobacter</taxon>
    </lineage>
</organism>
<dbReference type="EMBL" id="CYRX01000005">
    <property type="protein sequence ID" value="CUH58786.1"/>
    <property type="molecule type" value="Genomic_DNA"/>
</dbReference>
<name>A0A0N7LST4_9RHOB</name>
<dbReference type="InterPro" id="IPR036691">
    <property type="entry name" value="Endo/exonu/phosph_ase_sf"/>
</dbReference>